<dbReference type="eggNOG" id="COG3455">
    <property type="taxonomic scope" value="Bacteria"/>
</dbReference>
<dbReference type="KEGG" id="hha:Hhal_0164"/>
<feature type="domain" description="Type IV / VI secretion system DotU" evidence="2">
    <location>
        <begin position="17"/>
        <end position="207"/>
    </location>
</feature>
<dbReference type="InterPro" id="IPR038522">
    <property type="entry name" value="T4/T6SS_DotU_sf"/>
</dbReference>
<feature type="transmembrane region" description="Helical" evidence="1">
    <location>
        <begin position="191"/>
        <end position="208"/>
    </location>
</feature>
<dbReference type="Pfam" id="PF09850">
    <property type="entry name" value="DotU"/>
    <property type="match status" value="1"/>
</dbReference>
<dbReference type="PANTHER" id="PTHR38033:SF1">
    <property type="entry name" value="DOTU FAMILY TYPE IV_VI SECRETION SYSTEM PROTEIN"/>
    <property type="match status" value="1"/>
</dbReference>
<dbReference type="OrthoDB" id="345640at2"/>
<keyword evidence="1" id="KW-0812">Transmembrane</keyword>
<dbReference type="PANTHER" id="PTHR38033">
    <property type="entry name" value="MEMBRANE PROTEIN-RELATED"/>
    <property type="match status" value="1"/>
</dbReference>
<dbReference type="AlphaFoldDB" id="A1WTE6"/>
<sequence>MIAAEQAASPPTSTGSLLEVAEPLLREAASLRDGRIAAAQGDGLRERARQTLERLRERGLAAGLGDAALADAERAVVAFLDEAVIASAHPERAAWLAQPLQVERLGERASGQRFFQRLEGPREQAPPAAVLELYLACLWLGFQGVHALEDQALLDAHRHRLGEWLADRTPAAPPPPPASAGTDRGAGQHVGWFWSAVAVLALAALAYLHTGVQVERAAEAAAEEIEAAREVLRRGTP</sequence>
<dbReference type="STRING" id="349124.Hhal_0164"/>
<dbReference type="Proteomes" id="UP000000647">
    <property type="component" value="Chromosome"/>
</dbReference>
<name>A1WTE6_HALHL</name>
<evidence type="ECO:0000259" key="2">
    <source>
        <dbReference type="Pfam" id="PF09850"/>
    </source>
</evidence>
<dbReference type="Gene3D" id="1.25.40.590">
    <property type="entry name" value="Type IV / VI secretion system, DotU"/>
    <property type="match status" value="1"/>
</dbReference>
<keyword evidence="4" id="KW-1185">Reference proteome</keyword>
<dbReference type="HOGENOM" id="CLU_1169367_0_0_6"/>
<accession>A1WTE6</accession>
<dbReference type="RefSeq" id="WP_011812981.1">
    <property type="nucleotide sequence ID" value="NC_008789.1"/>
</dbReference>
<gene>
    <name evidence="3" type="ordered locus">Hhal_0164</name>
</gene>
<dbReference type="InterPro" id="IPR017732">
    <property type="entry name" value="T4/T6SS_DotU"/>
</dbReference>
<proteinExistence type="predicted"/>
<protein>
    <recommendedName>
        <fullName evidence="2">Type IV / VI secretion system DotU domain-containing protein</fullName>
    </recommendedName>
</protein>
<reference evidence="4" key="1">
    <citation type="submission" date="2006-12" db="EMBL/GenBank/DDBJ databases">
        <title>Complete sequence of Halorhodospira halophila SL1.</title>
        <authorList>
            <consortium name="US DOE Joint Genome Institute"/>
            <person name="Copeland A."/>
            <person name="Lucas S."/>
            <person name="Lapidus A."/>
            <person name="Barry K."/>
            <person name="Detter J.C."/>
            <person name="Glavina del Rio T."/>
            <person name="Hammon N."/>
            <person name="Israni S."/>
            <person name="Dalin E."/>
            <person name="Tice H."/>
            <person name="Pitluck S."/>
            <person name="Saunders E."/>
            <person name="Brettin T."/>
            <person name="Bruce D."/>
            <person name="Han C."/>
            <person name="Tapia R."/>
            <person name="Schmutz J."/>
            <person name="Larimer F."/>
            <person name="Land M."/>
            <person name="Hauser L."/>
            <person name="Kyrpides N."/>
            <person name="Mikhailova N."/>
            <person name="Hoff W."/>
            <person name="Richardson P."/>
        </authorList>
    </citation>
    <scope>NUCLEOTIDE SEQUENCE [LARGE SCALE GENOMIC DNA]</scope>
    <source>
        <strain evidence="4">DSM 244 / SL1</strain>
    </source>
</reference>
<evidence type="ECO:0000313" key="3">
    <source>
        <dbReference type="EMBL" id="ABM60958.1"/>
    </source>
</evidence>
<evidence type="ECO:0000256" key="1">
    <source>
        <dbReference type="SAM" id="Phobius"/>
    </source>
</evidence>
<dbReference type="EMBL" id="CP000544">
    <property type="protein sequence ID" value="ABM60958.1"/>
    <property type="molecule type" value="Genomic_DNA"/>
</dbReference>
<reference evidence="3 4" key="2">
    <citation type="journal article" date="2013" name="Stand. Genomic Sci.">
        <title>Complete genome sequence of Halorhodospira halophila SL1.</title>
        <authorList>
            <person name="Challacombe J.F."/>
            <person name="Majid S."/>
            <person name="Deole R."/>
            <person name="Brettin T.S."/>
            <person name="Bruce D."/>
            <person name="Delano S.F."/>
            <person name="Detter J.C."/>
            <person name="Gleasner C.D."/>
            <person name="Han C.S."/>
            <person name="Misra M."/>
            <person name="Reitenga K.G."/>
            <person name="Mikhailova N."/>
            <person name="Woyke T."/>
            <person name="Pitluck S."/>
            <person name="Nolan M."/>
            <person name="Land M.L."/>
            <person name="Saunders E."/>
            <person name="Tapia R."/>
            <person name="Lapidus A."/>
            <person name="Ivanova N."/>
            <person name="Hoff W.D."/>
        </authorList>
    </citation>
    <scope>NUCLEOTIDE SEQUENCE [LARGE SCALE GENOMIC DNA]</scope>
    <source>
        <strain evidence="4">DSM 244 / SL1</strain>
    </source>
</reference>
<keyword evidence="1" id="KW-0472">Membrane</keyword>
<dbReference type="NCBIfam" id="TIGR03349">
    <property type="entry name" value="IV_VI_DotU"/>
    <property type="match status" value="1"/>
</dbReference>
<evidence type="ECO:0000313" key="4">
    <source>
        <dbReference type="Proteomes" id="UP000000647"/>
    </source>
</evidence>
<keyword evidence="1" id="KW-1133">Transmembrane helix</keyword>
<organism evidence="3 4">
    <name type="scientific">Halorhodospira halophila (strain DSM 244 / SL1)</name>
    <name type="common">Ectothiorhodospira halophila (strain DSM 244 / SL1)</name>
    <dbReference type="NCBI Taxonomy" id="349124"/>
    <lineage>
        <taxon>Bacteria</taxon>
        <taxon>Pseudomonadati</taxon>
        <taxon>Pseudomonadota</taxon>
        <taxon>Gammaproteobacteria</taxon>
        <taxon>Chromatiales</taxon>
        <taxon>Ectothiorhodospiraceae</taxon>
        <taxon>Halorhodospira</taxon>
    </lineage>
</organism>